<sequence>MDWTEMDAAVPSPRFSIAKQTASEGEWLQQDPEEVTPILPQALPDSRFDWRRTASSRLKQPNSSAEKKSYARRMRPQSVEHDPHRPYYSAIQQYRSKFLQLLAHEEAEDEATLRHRLSTWSLKRLETEGYCVTGLSAYWLQGNQFGKPVASFLMGPGIKLPENKLENGTQVLLSRVDPLKECPQIGSVLSRNESHIRICFPNHFDLHEGVWRLDLGRPNLMYERMRNAISNLDWDPQEIEKMGSDPSTEYILQGTELRDVILESFVRPPPTDEGPTAVHASENVSVVPAPVEPKEAEDSESSRFQECGAFKLDQHILSWARRYSRSNPVVVEGDPPLSGLNASQIRAMATMIGQRMSLIQGPPGTGKTKTIIETIKLLKVHFQVPQPLLVCTYTNVAVDNLVEGFARVGVKPLRVGFNGNVRQSLLEHSLDYKLEQHPLHPVLLRSVDDETQVKDQVHKLSDSYRELALKLKESKRPRKATIERAMRMKEALISLEKRHKNIKRKIYAVQQQMLRETIADADVICTTCITSACAALNVVDFPVVFLDEASMSTEPASLIPLVKGSQHVALIGDHKQLPPVITSKRAKEEGLGLSLFERLTEEGHVPSVMLDIQYRMHPTISKFPAREFYGLALQDGTVDVFGKPLPSLEPPTSKHLKRRMGREKPSVIFLDHTGNESFKGRSRVNITEGHIVASIVEDLLLVNKHLDGRDIGVIAPYAAQITHITRLLNHDSHYKGRFEEVLGSKRAMQLAHIEIKTSTGSRGARRR</sequence>
<evidence type="ECO:0008006" key="6">
    <source>
        <dbReference type="Google" id="ProtNLM"/>
    </source>
</evidence>
<feature type="domain" description="DNA2/NAM7 helicase helicase" evidence="2">
    <location>
        <begin position="340"/>
        <end position="584"/>
    </location>
</feature>
<dbReference type="InterPro" id="IPR041679">
    <property type="entry name" value="DNA2/NAM7-like_C"/>
</dbReference>
<dbReference type="PANTHER" id="PTHR10887:SF517">
    <property type="entry name" value="RNA HELICASE NONSENSE MRNA REDUCING FACTOR"/>
    <property type="match status" value="1"/>
</dbReference>
<evidence type="ECO:0000256" key="1">
    <source>
        <dbReference type="SAM" id="MobiDB-lite"/>
    </source>
</evidence>
<gene>
    <name evidence="4" type="ORF">NLJ89_g11364</name>
</gene>
<dbReference type="InterPro" id="IPR027417">
    <property type="entry name" value="P-loop_NTPase"/>
</dbReference>
<dbReference type="InterPro" id="IPR045055">
    <property type="entry name" value="DNA2/NAM7-like"/>
</dbReference>
<dbReference type="InterPro" id="IPR041677">
    <property type="entry name" value="DNA2/NAM7_AAA_11"/>
</dbReference>
<keyword evidence="5" id="KW-1185">Reference proteome</keyword>
<proteinExistence type="predicted"/>
<evidence type="ECO:0000259" key="2">
    <source>
        <dbReference type="Pfam" id="PF13086"/>
    </source>
</evidence>
<dbReference type="Proteomes" id="UP001148786">
    <property type="component" value="Unassembled WGS sequence"/>
</dbReference>
<reference evidence="4" key="1">
    <citation type="submission" date="2022-07" db="EMBL/GenBank/DDBJ databases">
        <title>Genome Sequence of Agrocybe chaxingu.</title>
        <authorList>
            <person name="Buettner E."/>
        </authorList>
    </citation>
    <scope>NUCLEOTIDE SEQUENCE</scope>
    <source>
        <strain evidence="4">MP-N11</strain>
    </source>
</reference>
<dbReference type="GO" id="GO:0005737">
    <property type="term" value="C:cytoplasm"/>
    <property type="evidence" value="ECO:0007669"/>
    <property type="project" value="TreeGrafter"/>
</dbReference>
<evidence type="ECO:0000259" key="3">
    <source>
        <dbReference type="Pfam" id="PF13087"/>
    </source>
</evidence>
<accession>A0A9W8MRP6</accession>
<name>A0A9W8MRP6_9AGAR</name>
<dbReference type="Pfam" id="PF13086">
    <property type="entry name" value="AAA_11"/>
    <property type="match status" value="1"/>
</dbReference>
<comment type="caution">
    <text evidence="4">The sequence shown here is derived from an EMBL/GenBank/DDBJ whole genome shotgun (WGS) entry which is preliminary data.</text>
</comment>
<feature type="domain" description="DNA2/NAM7 helicase-like C-terminal" evidence="3">
    <location>
        <begin position="593"/>
        <end position="763"/>
    </location>
</feature>
<dbReference type="GO" id="GO:0000184">
    <property type="term" value="P:nuclear-transcribed mRNA catabolic process, nonsense-mediated decay"/>
    <property type="evidence" value="ECO:0007669"/>
    <property type="project" value="TreeGrafter"/>
</dbReference>
<organism evidence="4 5">
    <name type="scientific">Agrocybe chaxingu</name>
    <dbReference type="NCBI Taxonomy" id="84603"/>
    <lineage>
        <taxon>Eukaryota</taxon>
        <taxon>Fungi</taxon>
        <taxon>Dikarya</taxon>
        <taxon>Basidiomycota</taxon>
        <taxon>Agaricomycotina</taxon>
        <taxon>Agaricomycetes</taxon>
        <taxon>Agaricomycetidae</taxon>
        <taxon>Agaricales</taxon>
        <taxon>Agaricineae</taxon>
        <taxon>Strophariaceae</taxon>
        <taxon>Agrocybe</taxon>
    </lineage>
</organism>
<dbReference type="Gene3D" id="3.40.50.300">
    <property type="entry name" value="P-loop containing nucleotide triphosphate hydrolases"/>
    <property type="match status" value="2"/>
</dbReference>
<dbReference type="GO" id="GO:0003724">
    <property type="term" value="F:RNA helicase activity"/>
    <property type="evidence" value="ECO:0007669"/>
    <property type="project" value="TreeGrafter"/>
</dbReference>
<dbReference type="AlphaFoldDB" id="A0A9W8MRP6"/>
<dbReference type="PANTHER" id="PTHR10887">
    <property type="entry name" value="DNA2/NAM7 HELICASE FAMILY"/>
    <property type="match status" value="1"/>
</dbReference>
<dbReference type="OrthoDB" id="6513042at2759"/>
<protein>
    <recommendedName>
        <fullName evidence="6">P-loop containing nucleoside triphosphate hydrolase protein</fullName>
    </recommendedName>
</protein>
<evidence type="ECO:0000313" key="5">
    <source>
        <dbReference type="Proteomes" id="UP001148786"/>
    </source>
</evidence>
<dbReference type="SUPFAM" id="SSF52540">
    <property type="entry name" value="P-loop containing nucleoside triphosphate hydrolases"/>
    <property type="match status" value="1"/>
</dbReference>
<evidence type="ECO:0000313" key="4">
    <source>
        <dbReference type="EMBL" id="KAJ3491205.1"/>
    </source>
</evidence>
<feature type="compositionally biased region" description="Polar residues" evidence="1">
    <location>
        <begin position="53"/>
        <end position="64"/>
    </location>
</feature>
<dbReference type="EMBL" id="JANKHO010002561">
    <property type="protein sequence ID" value="KAJ3491205.1"/>
    <property type="molecule type" value="Genomic_DNA"/>
</dbReference>
<dbReference type="Pfam" id="PF13087">
    <property type="entry name" value="AAA_12"/>
    <property type="match status" value="1"/>
</dbReference>
<feature type="region of interest" description="Disordered" evidence="1">
    <location>
        <begin position="1"/>
        <end position="32"/>
    </location>
</feature>
<feature type="region of interest" description="Disordered" evidence="1">
    <location>
        <begin position="53"/>
        <end position="85"/>
    </location>
</feature>